<organism evidence="1 2">
    <name type="scientific">Nitzschia inconspicua</name>
    <dbReference type="NCBI Taxonomy" id="303405"/>
    <lineage>
        <taxon>Eukaryota</taxon>
        <taxon>Sar</taxon>
        <taxon>Stramenopiles</taxon>
        <taxon>Ochrophyta</taxon>
        <taxon>Bacillariophyta</taxon>
        <taxon>Bacillariophyceae</taxon>
        <taxon>Bacillariophycidae</taxon>
        <taxon>Bacillariales</taxon>
        <taxon>Bacillariaceae</taxon>
        <taxon>Nitzschia</taxon>
    </lineage>
</organism>
<evidence type="ECO:0000313" key="1">
    <source>
        <dbReference type="EMBL" id="KAG7359008.1"/>
    </source>
</evidence>
<reference evidence="1" key="1">
    <citation type="journal article" date="2021" name="Sci. Rep.">
        <title>Diploid genomic architecture of Nitzschia inconspicua, an elite biomass production diatom.</title>
        <authorList>
            <person name="Oliver A."/>
            <person name="Podell S."/>
            <person name="Pinowska A."/>
            <person name="Traller J.C."/>
            <person name="Smith S.R."/>
            <person name="McClure R."/>
            <person name="Beliaev A."/>
            <person name="Bohutskyi P."/>
            <person name="Hill E.A."/>
            <person name="Rabines A."/>
            <person name="Zheng H."/>
            <person name="Allen L.Z."/>
            <person name="Kuo A."/>
            <person name="Grigoriev I.V."/>
            <person name="Allen A.E."/>
            <person name="Hazlebeck D."/>
            <person name="Allen E.E."/>
        </authorList>
    </citation>
    <scope>NUCLEOTIDE SEQUENCE</scope>
    <source>
        <strain evidence="1">Hildebrandi</strain>
    </source>
</reference>
<protein>
    <submittedName>
        <fullName evidence="1">Uncharacterized protein</fullName>
    </submittedName>
</protein>
<name>A0A9K3PTL8_9STRA</name>
<accession>A0A9K3PTL8</accession>
<dbReference type="EMBL" id="JAGRRH010000014">
    <property type="protein sequence ID" value="KAG7359008.1"/>
    <property type="molecule type" value="Genomic_DNA"/>
</dbReference>
<dbReference type="AlphaFoldDB" id="A0A9K3PTL8"/>
<gene>
    <name evidence="1" type="ORF">IV203_015597</name>
</gene>
<proteinExistence type="predicted"/>
<sequence>MRNLGITNTHCRQLSSLTATPVISHYQSVPCHQCHAKRSHEKIEDWKSKDYGVARSESKVIEVDIRIPESRLKELKQEVEDLNVLHSQQARDIADARMKELECILLEKETGRYEWFLSRKYFPFGKGGHNGQ</sequence>
<evidence type="ECO:0000313" key="2">
    <source>
        <dbReference type="Proteomes" id="UP000693970"/>
    </source>
</evidence>
<comment type="caution">
    <text evidence="1">The sequence shown here is derived from an EMBL/GenBank/DDBJ whole genome shotgun (WGS) entry which is preliminary data.</text>
</comment>
<keyword evidence="2" id="KW-1185">Reference proteome</keyword>
<reference evidence="1" key="2">
    <citation type="submission" date="2021-04" db="EMBL/GenBank/DDBJ databases">
        <authorList>
            <person name="Podell S."/>
        </authorList>
    </citation>
    <scope>NUCLEOTIDE SEQUENCE</scope>
    <source>
        <strain evidence="1">Hildebrandi</strain>
    </source>
</reference>
<dbReference type="Proteomes" id="UP000693970">
    <property type="component" value="Unassembled WGS sequence"/>
</dbReference>